<evidence type="ECO:0008006" key="4">
    <source>
        <dbReference type="Google" id="ProtNLM"/>
    </source>
</evidence>
<keyword evidence="1" id="KW-1133">Transmembrane helix</keyword>
<sequence>MGQSSPRTTGIRSVLTRYTEWLAIAAAFMHAGQDLMRGEPAALGIPPWVFAGGFFGYAILLAAVNDRTLTRAVLTGGVPLGIGLFHLIESHHGGFFMPVTYATIIFGGATIALYIAGEYS</sequence>
<organism evidence="2 3">
    <name type="scientific">Halosimplex aquaticum</name>
    <dbReference type="NCBI Taxonomy" id="3026162"/>
    <lineage>
        <taxon>Archaea</taxon>
        <taxon>Methanobacteriati</taxon>
        <taxon>Methanobacteriota</taxon>
        <taxon>Stenosarchaea group</taxon>
        <taxon>Halobacteria</taxon>
        <taxon>Halobacteriales</taxon>
        <taxon>Haloarculaceae</taxon>
        <taxon>Halosimplex</taxon>
    </lineage>
</organism>
<accession>A0ABD5XXU1</accession>
<feature type="transmembrane region" description="Helical" evidence="1">
    <location>
        <begin position="45"/>
        <end position="64"/>
    </location>
</feature>
<comment type="caution">
    <text evidence="2">The sequence shown here is derived from an EMBL/GenBank/DDBJ whole genome shotgun (WGS) entry which is preliminary data.</text>
</comment>
<proteinExistence type="predicted"/>
<dbReference type="Proteomes" id="UP001596432">
    <property type="component" value="Unassembled WGS sequence"/>
</dbReference>
<dbReference type="AlphaFoldDB" id="A0ABD5XXU1"/>
<gene>
    <name evidence="2" type="ORF">ACFQMA_08590</name>
</gene>
<evidence type="ECO:0000256" key="1">
    <source>
        <dbReference type="SAM" id="Phobius"/>
    </source>
</evidence>
<dbReference type="RefSeq" id="WP_274325460.1">
    <property type="nucleotide sequence ID" value="NZ_CP118158.1"/>
</dbReference>
<keyword evidence="1" id="KW-0472">Membrane</keyword>
<dbReference type="GeneID" id="78820159"/>
<evidence type="ECO:0000313" key="2">
    <source>
        <dbReference type="EMBL" id="MFC7139893.1"/>
    </source>
</evidence>
<feature type="transmembrane region" description="Helical" evidence="1">
    <location>
        <begin position="94"/>
        <end position="116"/>
    </location>
</feature>
<reference evidence="2 3" key="1">
    <citation type="journal article" date="2019" name="Int. J. Syst. Evol. Microbiol.">
        <title>The Global Catalogue of Microorganisms (GCM) 10K type strain sequencing project: providing services to taxonomists for standard genome sequencing and annotation.</title>
        <authorList>
            <consortium name="The Broad Institute Genomics Platform"/>
            <consortium name="The Broad Institute Genome Sequencing Center for Infectious Disease"/>
            <person name="Wu L."/>
            <person name="Ma J."/>
        </authorList>
    </citation>
    <scope>NUCLEOTIDE SEQUENCE [LARGE SCALE GENOMIC DNA]</scope>
    <source>
        <strain evidence="2 3">XZYJT29</strain>
    </source>
</reference>
<dbReference type="EMBL" id="JBHTAS010000001">
    <property type="protein sequence ID" value="MFC7139893.1"/>
    <property type="molecule type" value="Genomic_DNA"/>
</dbReference>
<keyword evidence="3" id="KW-1185">Reference proteome</keyword>
<name>A0ABD5XXU1_9EURY</name>
<feature type="transmembrane region" description="Helical" evidence="1">
    <location>
        <begin position="71"/>
        <end position="88"/>
    </location>
</feature>
<evidence type="ECO:0000313" key="3">
    <source>
        <dbReference type="Proteomes" id="UP001596432"/>
    </source>
</evidence>
<keyword evidence="1" id="KW-0812">Transmembrane</keyword>
<protein>
    <recommendedName>
        <fullName evidence="4">SPW repeat-containing protein</fullName>
    </recommendedName>
</protein>